<proteinExistence type="predicted"/>
<dbReference type="EMBL" id="JBHSWE010000001">
    <property type="protein sequence ID" value="MFC6670159.1"/>
    <property type="molecule type" value="Genomic_DNA"/>
</dbReference>
<name>A0ABW1ZYD5_9GAMM</name>
<protein>
    <recommendedName>
        <fullName evidence="3">DUF1902 domain-containing protein</fullName>
    </recommendedName>
</protein>
<dbReference type="RefSeq" id="WP_379908669.1">
    <property type="nucleotide sequence ID" value="NZ_JBHSWE010000001.1"/>
</dbReference>
<comment type="caution">
    <text evidence="1">The sequence shown here is derived from an EMBL/GenBank/DDBJ whole genome shotgun (WGS) entry which is preliminary data.</text>
</comment>
<evidence type="ECO:0000313" key="1">
    <source>
        <dbReference type="EMBL" id="MFC6670159.1"/>
    </source>
</evidence>
<evidence type="ECO:0008006" key="3">
    <source>
        <dbReference type="Google" id="ProtNLM"/>
    </source>
</evidence>
<gene>
    <name evidence="1" type="ORF">ACFQDL_08725</name>
</gene>
<evidence type="ECO:0000313" key="2">
    <source>
        <dbReference type="Proteomes" id="UP001596422"/>
    </source>
</evidence>
<accession>A0ABW1ZYD5</accession>
<dbReference type="Proteomes" id="UP001596422">
    <property type="component" value="Unassembled WGS sequence"/>
</dbReference>
<reference evidence="2" key="1">
    <citation type="journal article" date="2019" name="Int. J. Syst. Evol. Microbiol.">
        <title>The Global Catalogue of Microorganisms (GCM) 10K type strain sequencing project: providing services to taxonomists for standard genome sequencing and annotation.</title>
        <authorList>
            <consortium name="The Broad Institute Genomics Platform"/>
            <consortium name="The Broad Institute Genome Sequencing Center for Infectious Disease"/>
            <person name="Wu L."/>
            <person name="Ma J."/>
        </authorList>
    </citation>
    <scope>NUCLEOTIDE SEQUENCE [LARGE SCALE GENOMIC DNA]</scope>
    <source>
        <strain evidence="2">NBRC 111756</strain>
    </source>
</reference>
<keyword evidence="2" id="KW-1185">Reference proteome</keyword>
<organism evidence="1 2">
    <name type="scientific">Marinobacterium aestuariivivens</name>
    <dbReference type="NCBI Taxonomy" id="1698799"/>
    <lineage>
        <taxon>Bacteria</taxon>
        <taxon>Pseudomonadati</taxon>
        <taxon>Pseudomonadota</taxon>
        <taxon>Gammaproteobacteria</taxon>
        <taxon>Oceanospirillales</taxon>
        <taxon>Oceanospirillaceae</taxon>
        <taxon>Marinobacterium</taxon>
    </lineage>
</organism>
<sequence>MKSLTVLEILDDRTGLQFHVALDDDGTPYWIGHIGHGIEDAVPMQAAHASEALALIEAGTLVPDGPRYVPAAALVLTLYRRPSQ</sequence>